<name>A0A1V9G8J2_9BACT</name>
<sequence length="212" mass="24391">MNLTWLKKILWRPVFKCITKYKKWYAQKYIIPPYEEKRQIIKDHQKQFGVNVLVETGTFMGDTVAALKSDFSKVISIELSEELALKAQQRFANEPTVKIIHGNSGALMANLLREINAPCIFWLDGHYSSEFFLGDTYIKTAKGNKLTPVLEELGAIFSSPHKEKHVILIDDARCFDGTNDYPTIPELKDFVSKFNAKLKVEIKRDIIRILPN</sequence>
<dbReference type="EMBL" id="LVYD01000001">
    <property type="protein sequence ID" value="OQP66902.1"/>
    <property type="molecule type" value="Genomic_DNA"/>
</dbReference>
<dbReference type="STRING" id="1703345.A3860_00595"/>
<evidence type="ECO:0000313" key="1">
    <source>
        <dbReference type="EMBL" id="OQP66902.1"/>
    </source>
</evidence>
<dbReference type="InterPro" id="IPR029063">
    <property type="entry name" value="SAM-dependent_MTases_sf"/>
</dbReference>
<proteinExistence type="predicted"/>
<dbReference type="Gene3D" id="3.40.50.150">
    <property type="entry name" value="Vaccinia Virus protein VP39"/>
    <property type="match status" value="1"/>
</dbReference>
<evidence type="ECO:0008006" key="3">
    <source>
        <dbReference type="Google" id="ProtNLM"/>
    </source>
</evidence>
<reference evidence="1 2" key="1">
    <citation type="submission" date="2016-03" db="EMBL/GenBank/DDBJ databases">
        <title>Niastella vici sp. nov., isolated from farmland soil.</title>
        <authorList>
            <person name="Chen L."/>
            <person name="Wang D."/>
            <person name="Yang S."/>
            <person name="Wang G."/>
        </authorList>
    </citation>
    <scope>NUCLEOTIDE SEQUENCE [LARGE SCALE GENOMIC DNA]</scope>
    <source>
        <strain evidence="1 2">DJ57</strain>
    </source>
</reference>
<gene>
    <name evidence="1" type="ORF">A3860_00595</name>
</gene>
<protein>
    <recommendedName>
        <fullName evidence="3">Methyltransferase</fullName>
    </recommendedName>
</protein>
<accession>A0A1V9G8J2</accession>
<comment type="caution">
    <text evidence="1">The sequence shown here is derived from an EMBL/GenBank/DDBJ whole genome shotgun (WGS) entry which is preliminary data.</text>
</comment>
<dbReference type="SUPFAM" id="SSF53335">
    <property type="entry name" value="S-adenosyl-L-methionine-dependent methyltransferases"/>
    <property type="match status" value="1"/>
</dbReference>
<dbReference type="OrthoDB" id="5329963at2"/>
<organism evidence="1 2">
    <name type="scientific">Niastella vici</name>
    <dbReference type="NCBI Taxonomy" id="1703345"/>
    <lineage>
        <taxon>Bacteria</taxon>
        <taxon>Pseudomonadati</taxon>
        <taxon>Bacteroidota</taxon>
        <taxon>Chitinophagia</taxon>
        <taxon>Chitinophagales</taxon>
        <taxon>Chitinophagaceae</taxon>
        <taxon>Niastella</taxon>
    </lineage>
</organism>
<dbReference type="Proteomes" id="UP000192796">
    <property type="component" value="Unassembled WGS sequence"/>
</dbReference>
<keyword evidence="2" id="KW-1185">Reference proteome</keyword>
<dbReference type="AlphaFoldDB" id="A0A1V9G8J2"/>
<evidence type="ECO:0000313" key="2">
    <source>
        <dbReference type="Proteomes" id="UP000192796"/>
    </source>
</evidence>
<dbReference type="RefSeq" id="WP_081144601.1">
    <property type="nucleotide sequence ID" value="NZ_LVYD01000001.1"/>
</dbReference>